<protein>
    <submittedName>
        <fullName evidence="3">Uncharacterized protein</fullName>
    </submittedName>
</protein>
<feature type="compositionally biased region" description="Pro residues" evidence="1">
    <location>
        <begin position="100"/>
        <end position="122"/>
    </location>
</feature>
<dbReference type="RefSeq" id="WP_184579808.1">
    <property type="nucleotide sequence ID" value="NZ_JACHJT010000001.1"/>
</dbReference>
<proteinExistence type="predicted"/>
<reference evidence="3 4" key="1">
    <citation type="submission" date="2020-08" db="EMBL/GenBank/DDBJ databases">
        <title>Sequencing the genomes of 1000 actinobacteria strains.</title>
        <authorList>
            <person name="Klenk H.-P."/>
        </authorList>
    </citation>
    <scope>NUCLEOTIDE SEQUENCE [LARGE SCALE GENOMIC DNA]</scope>
    <source>
        <strain evidence="3 4">DSM 102030</strain>
    </source>
</reference>
<dbReference type="EMBL" id="JACHJT010000001">
    <property type="protein sequence ID" value="MBB4932409.1"/>
    <property type="molecule type" value="Genomic_DNA"/>
</dbReference>
<evidence type="ECO:0000313" key="3">
    <source>
        <dbReference type="EMBL" id="MBB4932409.1"/>
    </source>
</evidence>
<gene>
    <name evidence="3" type="ORF">F4561_003229</name>
</gene>
<feature type="transmembrane region" description="Helical" evidence="2">
    <location>
        <begin position="35"/>
        <end position="53"/>
    </location>
</feature>
<evidence type="ECO:0000313" key="4">
    <source>
        <dbReference type="Proteomes" id="UP000523007"/>
    </source>
</evidence>
<feature type="region of interest" description="Disordered" evidence="1">
    <location>
        <begin position="97"/>
        <end position="135"/>
    </location>
</feature>
<comment type="caution">
    <text evidence="3">The sequence shown here is derived from an EMBL/GenBank/DDBJ whole genome shotgun (WGS) entry which is preliminary data.</text>
</comment>
<dbReference type="AlphaFoldDB" id="A0A7W7RI26"/>
<feature type="transmembrane region" description="Helical" evidence="2">
    <location>
        <begin position="6"/>
        <end position="28"/>
    </location>
</feature>
<feature type="transmembrane region" description="Helical" evidence="2">
    <location>
        <begin position="73"/>
        <end position="93"/>
    </location>
</feature>
<keyword evidence="4" id="KW-1185">Reference proteome</keyword>
<keyword evidence="2" id="KW-1133">Transmembrane helix</keyword>
<organism evidence="3 4">
    <name type="scientific">Lipingzhangella halophila</name>
    <dbReference type="NCBI Taxonomy" id="1783352"/>
    <lineage>
        <taxon>Bacteria</taxon>
        <taxon>Bacillati</taxon>
        <taxon>Actinomycetota</taxon>
        <taxon>Actinomycetes</taxon>
        <taxon>Streptosporangiales</taxon>
        <taxon>Nocardiopsidaceae</taxon>
        <taxon>Lipingzhangella</taxon>
    </lineage>
</organism>
<evidence type="ECO:0000256" key="2">
    <source>
        <dbReference type="SAM" id="Phobius"/>
    </source>
</evidence>
<keyword evidence="2" id="KW-0812">Transmembrane</keyword>
<accession>A0A7W7RI26</accession>
<evidence type="ECO:0000256" key="1">
    <source>
        <dbReference type="SAM" id="MobiDB-lite"/>
    </source>
</evidence>
<dbReference type="Proteomes" id="UP000523007">
    <property type="component" value="Unassembled WGS sequence"/>
</dbReference>
<keyword evidence="2" id="KW-0472">Membrane</keyword>
<name>A0A7W7RI26_9ACTN</name>
<sequence length="135" mass="13894">MLSPEVLSILANVPLLLPAFAGLLLVALMARSSRVLTVIGLLLIIANAGWSLLRDLVLYAYIGNQIPAMTMNVLSWLSFLTLLAGFLLLALAATAKPKPAASPVPPGSSPHPPAPHHQPAPAAPHQGGTGPHPGA</sequence>